<dbReference type="Gene3D" id="4.10.410.20">
    <property type="match status" value="1"/>
</dbReference>
<dbReference type="PRINTS" id="PR00022">
    <property type="entry name" value="SOMATOMEDINB"/>
</dbReference>
<feature type="domain" description="SMB" evidence="10">
    <location>
        <begin position="21"/>
        <end position="62"/>
    </location>
</feature>
<dbReference type="PROSITE" id="PS51642">
    <property type="entry name" value="HEMOPEXIN_2"/>
    <property type="match status" value="3"/>
</dbReference>
<evidence type="ECO:0000313" key="11">
    <source>
        <dbReference type="EMBL" id="KAJ3589881.1"/>
    </source>
</evidence>
<evidence type="ECO:0000256" key="1">
    <source>
        <dbReference type="ARBA" id="ARBA00004613"/>
    </source>
</evidence>
<dbReference type="PROSITE" id="PS00524">
    <property type="entry name" value="SMB_1"/>
    <property type="match status" value="1"/>
</dbReference>
<organism evidence="11 12">
    <name type="scientific">Muraenolepis orangiensis</name>
    <name type="common">Patagonian moray cod</name>
    <dbReference type="NCBI Taxonomy" id="630683"/>
    <lineage>
        <taxon>Eukaryota</taxon>
        <taxon>Metazoa</taxon>
        <taxon>Chordata</taxon>
        <taxon>Craniata</taxon>
        <taxon>Vertebrata</taxon>
        <taxon>Euteleostomi</taxon>
        <taxon>Actinopterygii</taxon>
        <taxon>Neopterygii</taxon>
        <taxon>Teleostei</taxon>
        <taxon>Neoteleostei</taxon>
        <taxon>Acanthomorphata</taxon>
        <taxon>Zeiogadaria</taxon>
        <taxon>Gadariae</taxon>
        <taxon>Gadiformes</taxon>
        <taxon>Muraenolepidoidei</taxon>
        <taxon>Muraenolepididae</taxon>
        <taxon>Muraenolepis</taxon>
    </lineage>
</organism>
<dbReference type="GO" id="GO:0033627">
    <property type="term" value="P:cell adhesion mediated by integrin"/>
    <property type="evidence" value="ECO:0007669"/>
    <property type="project" value="TreeGrafter"/>
</dbReference>
<name>A0A9Q0DKC3_9TELE</name>
<keyword evidence="4" id="KW-0677">Repeat</keyword>
<feature type="repeat" description="Hemopexin" evidence="7">
    <location>
        <begin position="212"/>
        <end position="259"/>
    </location>
</feature>
<dbReference type="GO" id="GO:0005615">
    <property type="term" value="C:extracellular space"/>
    <property type="evidence" value="ECO:0007669"/>
    <property type="project" value="TreeGrafter"/>
</dbReference>
<evidence type="ECO:0000256" key="3">
    <source>
        <dbReference type="ARBA" id="ARBA00022729"/>
    </source>
</evidence>
<evidence type="ECO:0000256" key="2">
    <source>
        <dbReference type="ARBA" id="ARBA00022525"/>
    </source>
</evidence>
<sequence>MRLTVQVTVLFLLALHATLAAEESCAGRCSRFDSQWKCQCDSMCVYHRSCCHDFQTACRKKSTRGDTFNVAEDAAVTITTSASPVTAAPPTPATRAPATRAPPRGPRHTGPRHTGPRHTGPRHTGPRHTGPRHAGPRHTGPRHTGPRHAGPATRAPSSDPDAVPCSGRPFDAFLQLKNGSIYAFRGEYFFELDESSVLPENPKLIVDVWGIPGPIDAAFTRINCQGKTYIFKGNRYWRFEGDVLDDNYPRNISVGFDGMPDDVNAAFAIPAPSFSGREKAYFFKGDEYHQYDFKHQPSHEECVVMTRSSPSVMFTHYTDLYYDQLLEELFAQLFSGPFQGQNKGPRLISRDWLGVKPPVDAAMRGRHSRSLSYFMDDILSSSEYLYDYNGDGHGDYEEYQAAAAPLASNAVPVQSVYFFHSDKYWRVNLGTKRVDRTAPRYPRSIATYWLGCGESADLSEKRK</sequence>
<evidence type="ECO:0000313" key="12">
    <source>
        <dbReference type="Proteomes" id="UP001148018"/>
    </source>
</evidence>
<keyword evidence="6" id="KW-0325">Glycoprotein</keyword>
<dbReference type="InterPro" id="IPR036024">
    <property type="entry name" value="Somatomedin_B-like_dom_sf"/>
</dbReference>
<feature type="signal peptide" evidence="9">
    <location>
        <begin position="1"/>
        <end position="20"/>
    </location>
</feature>
<feature type="repeat" description="Hemopexin" evidence="7">
    <location>
        <begin position="167"/>
        <end position="211"/>
    </location>
</feature>
<dbReference type="InterPro" id="IPR036375">
    <property type="entry name" value="Hemopexin-like_dom_sf"/>
</dbReference>
<dbReference type="OrthoDB" id="9898692at2759"/>
<dbReference type="SMART" id="SM00120">
    <property type="entry name" value="HX"/>
    <property type="match status" value="4"/>
</dbReference>
<dbReference type="GO" id="GO:0005044">
    <property type="term" value="F:scavenger receptor activity"/>
    <property type="evidence" value="ECO:0007669"/>
    <property type="project" value="InterPro"/>
</dbReference>
<dbReference type="InterPro" id="IPR018486">
    <property type="entry name" value="Hemopexin_CS"/>
</dbReference>
<comment type="subcellular location">
    <subcellularLocation>
        <location evidence="1">Secreted</location>
    </subcellularLocation>
</comment>
<evidence type="ECO:0000256" key="5">
    <source>
        <dbReference type="ARBA" id="ARBA00023157"/>
    </source>
</evidence>
<dbReference type="Proteomes" id="UP001148018">
    <property type="component" value="Unassembled WGS sequence"/>
</dbReference>
<dbReference type="InterPro" id="IPR020436">
    <property type="entry name" value="SMB_chordata"/>
</dbReference>
<dbReference type="GO" id="GO:0006955">
    <property type="term" value="P:immune response"/>
    <property type="evidence" value="ECO:0007669"/>
    <property type="project" value="InterPro"/>
</dbReference>
<dbReference type="Gene3D" id="2.110.10.10">
    <property type="entry name" value="Hemopexin-like domain"/>
    <property type="match status" value="2"/>
</dbReference>
<evidence type="ECO:0000259" key="10">
    <source>
        <dbReference type="PROSITE" id="PS50958"/>
    </source>
</evidence>
<dbReference type="InterPro" id="IPR001212">
    <property type="entry name" value="Somatomedin_B_dom"/>
</dbReference>
<dbReference type="GO" id="GO:0007160">
    <property type="term" value="P:cell-matrix adhesion"/>
    <property type="evidence" value="ECO:0007669"/>
    <property type="project" value="TreeGrafter"/>
</dbReference>
<keyword evidence="5" id="KW-1015">Disulfide bond</keyword>
<dbReference type="Pfam" id="PF01033">
    <property type="entry name" value="Somatomedin_B"/>
    <property type="match status" value="1"/>
</dbReference>
<dbReference type="InterPro" id="IPR018487">
    <property type="entry name" value="Hemopexin-like_repeat"/>
</dbReference>
<feature type="compositionally biased region" description="Basic residues" evidence="8">
    <location>
        <begin position="105"/>
        <end position="146"/>
    </location>
</feature>
<dbReference type="InterPro" id="IPR051298">
    <property type="entry name" value="Heme_transport/Cell_adhesion"/>
</dbReference>
<accession>A0A9Q0DKC3</accession>
<keyword evidence="12" id="KW-1185">Reference proteome</keyword>
<dbReference type="InterPro" id="IPR000585">
    <property type="entry name" value="Hemopexin-like_dom"/>
</dbReference>
<dbReference type="Pfam" id="PF00045">
    <property type="entry name" value="Hemopexin"/>
    <property type="match status" value="3"/>
</dbReference>
<dbReference type="SUPFAM" id="SSF50923">
    <property type="entry name" value="Hemopexin-like domain"/>
    <property type="match status" value="1"/>
</dbReference>
<feature type="chain" id="PRO_5040325892" description="SMB domain-containing protein" evidence="9">
    <location>
        <begin position="21"/>
        <end position="463"/>
    </location>
</feature>
<feature type="compositionally biased region" description="Low complexity" evidence="8">
    <location>
        <begin position="93"/>
        <end position="102"/>
    </location>
</feature>
<evidence type="ECO:0000256" key="7">
    <source>
        <dbReference type="PROSITE-ProRule" id="PRU01011"/>
    </source>
</evidence>
<dbReference type="PROSITE" id="PS00024">
    <property type="entry name" value="HEMOPEXIN"/>
    <property type="match status" value="1"/>
</dbReference>
<proteinExistence type="predicted"/>
<keyword evidence="3 9" id="KW-0732">Signal</keyword>
<feature type="region of interest" description="Disordered" evidence="8">
    <location>
        <begin position="81"/>
        <end position="162"/>
    </location>
</feature>
<dbReference type="GO" id="GO:0005178">
    <property type="term" value="F:integrin binding"/>
    <property type="evidence" value="ECO:0007669"/>
    <property type="project" value="TreeGrafter"/>
</dbReference>
<reference evidence="11" key="1">
    <citation type="submission" date="2022-07" db="EMBL/GenBank/DDBJ databases">
        <title>Chromosome-level genome of Muraenolepis orangiensis.</title>
        <authorList>
            <person name="Kim J."/>
        </authorList>
    </citation>
    <scope>NUCLEOTIDE SEQUENCE</scope>
    <source>
        <strain evidence="11">KU_S4_2022</strain>
        <tissue evidence="11">Muscle</tissue>
    </source>
</reference>
<dbReference type="PANTHER" id="PTHR22917">
    <property type="entry name" value="HEMOPEXIN DOMAIN-CONTAINING PROTEIN"/>
    <property type="match status" value="1"/>
</dbReference>
<protein>
    <recommendedName>
        <fullName evidence="10">SMB domain-containing protein</fullName>
    </recommendedName>
</protein>
<dbReference type="GO" id="GO:0030247">
    <property type="term" value="F:polysaccharide binding"/>
    <property type="evidence" value="ECO:0007669"/>
    <property type="project" value="InterPro"/>
</dbReference>
<comment type="caution">
    <text evidence="11">The sequence shown here is derived from an EMBL/GenBank/DDBJ whole genome shotgun (WGS) entry which is preliminary data.</text>
</comment>
<dbReference type="SUPFAM" id="SSF90188">
    <property type="entry name" value="Somatomedin B domain"/>
    <property type="match status" value="1"/>
</dbReference>
<dbReference type="PROSITE" id="PS50958">
    <property type="entry name" value="SMB_2"/>
    <property type="match status" value="1"/>
</dbReference>
<evidence type="ECO:0000256" key="8">
    <source>
        <dbReference type="SAM" id="MobiDB-lite"/>
    </source>
</evidence>
<evidence type="ECO:0000256" key="9">
    <source>
        <dbReference type="SAM" id="SignalP"/>
    </source>
</evidence>
<evidence type="ECO:0000256" key="6">
    <source>
        <dbReference type="ARBA" id="ARBA00023180"/>
    </source>
</evidence>
<feature type="repeat" description="Hemopexin" evidence="7">
    <location>
        <begin position="405"/>
        <end position="452"/>
    </location>
</feature>
<dbReference type="GO" id="GO:0050840">
    <property type="term" value="F:extracellular matrix binding"/>
    <property type="evidence" value="ECO:0007669"/>
    <property type="project" value="TreeGrafter"/>
</dbReference>
<dbReference type="SMART" id="SM00201">
    <property type="entry name" value="SO"/>
    <property type="match status" value="1"/>
</dbReference>
<evidence type="ECO:0000256" key="4">
    <source>
        <dbReference type="ARBA" id="ARBA00022737"/>
    </source>
</evidence>
<gene>
    <name evidence="11" type="ORF">NHX12_010722</name>
</gene>
<dbReference type="CDD" id="cd00094">
    <property type="entry name" value="HX"/>
    <property type="match status" value="1"/>
</dbReference>
<keyword evidence="2" id="KW-0964">Secreted</keyword>
<dbReference type="EMBL" id="JANIIK010000115">
    <property type="protein sequence ID" value="KAJ3589881.1"/>
    <property type="molecule type" value="Genomic_DNA"/>
</dbReference>
<dbReference type="AlphaFoldDB" id="A0A9Q0DKC3"/>
<dbReference type="PANTHER" id="PTHR22917:SF3">
    <property type="entry name" value="VITRONECTIN"/>
    <property type="match status" value="1"/>
</dbReference>